<dbReference type="PANTHER" id="PTHR36312">
    <property type="entry name" value="THIONIN-LIKE PROTEIN 1"/>
    <property type="match status" value="1"/>
</dbReference>
<comment type="caution">
    <text evidence="2">The sequence shown here is derived from an EMBL/GenBank/DDBJ whole genome shotgun (WGS) entry which is preliminary data.</text>
</comment>
<reference evidence="2 3" key="1">
    <citation type="submission" date="2024-11" db="EMBL/GenBank/DDBJ databases">
        <title>Chromosome-level genome assembly of Eucalyptus globulus Labill. provides insights into its genome evolution.</title>
        <authorList>
            <person name="Li X."/>
        </authorList>
    </citation>
    <scope>NUCLEOTIDE SEQUENCE [LARGE SCALE GENOMIC DNA]</scope>
    <source>
        <strain evidence="2">CL2024</strain>
        <tissue evidence="2">Fresh tender leaves</tissue>
    </source>
</reference>
<sequence>MEVKASRKMVLIVTSVLILSTFVAEIYVDAADCAKFCADVCSATEDPISCYDACFKRCAKSDGLVPPELGHCKLGCLASTCFDQRSDVKKVEAYEEKVEACADSCSESCQKSYVPH</sequence>
<proteinExistence type="predicted"/>
<dbReference type="Proteomes" id="UP001634007">
    <property type="component" value="Unassembled WGS sequence"/>
</dbReference>
<evidence type="ECO:0000313" key="3">
    <source>
        <dbReference type="Proteomes" id="UP001634007"/>
    </source>
</evidence>
<dbReference type="InterPro" id="IPR038975">
    <property type="entry name" value="THNL"/>
</dbReference>
<keyword evidence="3" id="KW-1185">Reference proteome</keyword>
<accession>A0ABD3JHS4</accession>
<organism evidence="2 3">
    <name type="scientific">Eucalyptus globulus</name>
    <name type="common">Tasmanian blue gum</name>
    <dbReference type="NCBI Taxonomy" id="34317"/>
    <lineage>
        <taxon>Eukaryota</taxon>
        <taxon>Viridiplantae</taxon>
        <taxon>Streptophyta</taxon>
        <taxon>Embryophyta</taxon>
        <taxon>Tracheophyta</taxon>
        <taxon>Spermatophyta</taxon>
        <taxon>Magnoliopsida</taxon>
        <taxon>eudicotyledons</taxon>
        <taxon>Gunneridae</taxon>
        <taxon>Pentapetalae</taxon>
        <taxon>rosids</taxon>
        <taxon>malvids</taxon>
        <taxon>Myrtales</taxon>
        <taxon>Myrtaceae</taxon>
        <taxon>Myrtoideae</taxon>
        <taxon>Eucalypteae</taxon>
        <taxon>Eucalyptus</taxon>
    </lineage>
</organism>
<protein>
    <submittedName>
        <fullName evidence="2">Uncharacterized protein</fullName>
    </submittedName>
</protein>
<gene>
    <name evidence="2" type="ORF">ACJRO7_031774</name>
</gene>
<evidence type="ECO:0000256" key="1">
    <source>
        <dbReference type="SAM" id="SignalP"/>
    </source>
</evidence>
<feature type="signal peptide" evidence="1">
    <location>
        <begin position="1"/>
        <end position="30"/>
    </location>
</feature>
<dbReference type="PANTHER" id="PTHR36312:SF1">
    <property type="entry name" value="OS01G0594500 PROTEIN"/>
    <property type="match status" value="1"/>
</dbReference>
<keyword evidence="1" id="KW-0732">Signal</keyword>
<evidence type="ECO:0000313" key="2">
    <source>
        <dbReference type="EMBL" id="KAL3726925.1"/>
    </source>
</evidence>
<dbReference type="EMBL" id="JBJKBG010000008">
    <property type="protein sequence ID" value="KAL3726925.1"/>
    <property type="molecule type" value="Genomic_DNA"/>
</dbReference>
<feature type="chain" id="PRO_5044884335" evidence="1">
    <location>
        <begin position="31"/>
        <end position="116"/>
    </location>
</feature>
<dbReference type="AlphaFoldDB" id="A0ABD3JHS4"/>
<name>A0ABD3JHS4_EUCGL</name>